<name>A0AA37UQ23_9MICO</name>
<evidence type="ECO:0000313" key="1">
    <source>
        <dbReference type="EMBL" id="GMA30728.1"/>
    </source>
</evidence>
<sequence>MLPVRVRMPRARFGSTQFDGEADDWTKVAVHVIYRYEHYRTGRA</sequence>
<reference evidence="1" key="2">
    <citation type="submission" date="2023-02" db="EMBL/GenBank/DDBJ databases">
        <authorList>
            <person name="Sun Q."/>
            <person name="Mori K."/>
        </authorList>
    </citation>
    <scope>NUCLEOTIDE SEQUENCE</scope>
    <source>
        <strain evidence="1">NBRC 112290</strain>
    </source>
</reference>
<protein>
    <submittedName>
        <fullName evidence="1">Uncharacterized protein</fullName>
    </submittedName>
</protein>
<dbReference type="EMBL" id="BSUM01000001">
    <property type="protein sequence ID" value="GMA30728.1"/>
    <property type="molecule type" value="Genomic_DNA"/>
</dbReference>
<accession>A0AA37UQ23</accession>
<comment type="caution">
    <text evidence="1">The sequence shown here is derived from an EMBL/GenBank/DDBJ whole genome shotgun (WGS) entry which is preliminary data.</text>
</comment>
<keyword evidence="2" id="KW-1185">Reference proteome</keyword>
<proteinExistence type="predicted"/>
<reference evidence="1" key="1">
    <citation type="journal article" date="2014" name="Int. J. Syst. Evol. Microbiol.">
        <title>Complete genome sequence of Corynebacterium casei LMG S-19264T (=DSM 44701T), isolated from a smear-ripened cheese.</title>
        <authorList>
            <consortium name="US DOE Joint Genome Institute (JGI-PGF)"/>
            <person name="Walter F."/>
            <person name="Albersmeier A."/>
            <person name="Kalinowski J."/>
            <person name="Ruckert C."/>
        </authorList>
    </citation>
    <scope>NUCLEOTIDE SEQUENCE</scope>
    <source>
        <strain evidence="1">NBRC 112290</strain>
    </source>
</reference>
<dbReference type="AlphaFoldDB" id="A0AA37UQ23"/>
<dbReference type="Proteomes" id="UP001157161">
    <property type="component" value="Unassembled WGS sequence"/>
</dbReference>
<organism evidence="1 2">
    <name type="scientific">Litorihabitans aurantiacus</name>
    <dbReference type="NCBI Taxonomy" id="1930061"/>
    <lineage>
        <taxon>Bacteria</taxon>
        <taxon>Bacillati</taxon>
        <taxon>Actinomycetota</taxon>
        <taxon>Actinomycetes</taxon>
        <taxon>Micrococcales</taxon>
        <taxon>Beutenbergiaceae</taxon>
        <taxon>Litorihabitans</taxon>
    </lineage>
</organism>
<evidence type="ECO:0000313" key="2">
    <source>
        <dbReference type="Proteomes" id="UP001157161"/>
    </source>
</evidence>
<gene>
    <name evidence="1" type="ORF">GCM10025875_07200</name>
</gene>